<dbReference type="PANTHER" id="PTHR30305:SF3">
    <property type="entry name" value="PROTEIN YJDM"/>
    <property type="match status" value="1"/>
</dbReference>
<dbReference type="InterPro" id="IPR013991">
    <property type="entry name" value="PhnaA_N_proteobac"/>
</dbReference>
<dbReference type="AlphaFoldDB" id="A0A3L0W2V7"/>
<dbReference type="Pfam" id="PF03831">
    <property type="entry name" value="YjdM"/>
    <property type="match status" value="1"/>
</dbReference>
<name>A0A3L0W2V7_ECOLX</name>
<dbReference type="EMBL" id="RNRV01000046">
    <property type="protein sequence ID" value="MHO06560.1"/>
    <property type="molecule type" value="Genomic_DNA"/>
</dbReference>
<reference evidence="2" key="1">
    <citation type="submission" date="2018-10" db="EMBL/GenBank/DDBJ databases">
        <authorList>
            <consortium name="NARMS: The National Antimicrobial Resistance Monitoring System"/>
        </authorList>
    </citation>
    <scope>NUCLEOTIDE SEQUENCE [LARGE SCALE GENOMIC DNA]</scope>
    <source>
        <strain evidence="2">CVM N17EC0388</strain>
    </source>
</reference>
<accession>A0A3L0W2V7</accession>
<dbReference type="InterPro" id="IPR013988">
    <property type="entry name" value="YjdM_C"/>
</dbReference>
<dbReference type="PANTHER" id="PTHR30305">
    <property type="entry name" value="PROTEIN YJDM-RELATED"/>
    <property type="match status" value="1"/>
</dbReference>
<protein>
    <submittedName>
        <fullName evidence="2">PhnA domain protein</fullName>
    </submittedName>
</protein>
<dbReference type="SUPFAM" id="SSF82057">
    <property type="entry name" value="Prokaryotic SH3-related domain"/>
    <property type="match status" value="1"/>
</dbReference>
<sequence>MLYSAPSLPWFAQGGPFYQHEWNQNMTINAILQARAGAKCELCGAEQALTAFAVPHSPASDDDHSLALCDTCRGQLEQPDTTVVNHWRCLGDSMWSQVPAVQVMAWRQLKALSGQGEVWAQDMLDMMYMEDETKAWAEAGQAGDDDDSVPTLDSNGAVLVEGDSVTLIKDLDVKGGGFTAKRGTLVKGIRLTNNPLHIEGKVNGVQIVLVAAYLKKA</sequence>
<dbReference type="SMART" id="SM00782">
    <property type="entry name" value="PhnA_Zn_Ribbon"/>
    <property type="match status" value="1"/>
</dbReference>
<organism evidence="2">
    <name type="scientific">Escherichia coli</name>
    <dbReference type="NCBI Taxonomy" id="562"/>
    <lineage>
        <taxon>Bacteria</taxon>
        <taxon>Pseudomonadati</taxon>
        <taxon>Pseudomonadota</taxon>
        <taxon>Gammaproteobacteria</taxon>
        <taxon>Enterobacterales</taxon>
        <taxon>Enterobacteriaceae</taxon>
        <taxon>Escherichia</taxon>
    </lineage>
</organism>
<feature type="domain" description="PhnA protein N-terminal proteobacterial" evidence="1">
    <location>
        <begin position="31"/>
        <end position="77"/>
    </location>
</feature>
<evidence type="ECO:0000313" key="2">
    <source>
        <dbReference type="EMBL" id="MHO06560.1"/>
    </source>
</evidence>
<evidence type="ECO:0000259" key="1">
    <source>
        <dbReference type="SMART" id="SM00782"/>
    </source>
</evidence>
<dbReference type="Gene3D" id="2.30.30.40">
    <property type="entry name" value="SH3 Domains"/>
    <property type="match status" value="1"/>
</dbReference>
<comment type="caution">
    <text evidence="2">The sequence shown here is derived from an EMBL/GenBank/DDBJ whole genome shotgun (WGS) entry which is preliminary data.</text>
</comment>
<proteinExistence type="predicted"/>
<gene>
    <name evidence="2" type="ORF">D9F05_19790</name>
</gene>